<organism evidence="4 5">
    <name type="scientific">Mycoplasma mycoides subsp. capri LC str. 95010</name>
    <dbReference type="NCBI Taxonomy" id="862259"/>
    <lineage>
        <taxon>Bacteria</taxon>
        <taxon>Bacillati</taxon>
        <taxon>Mycoplasmatota</taxon>
        <taxon>Mollicutes</taxon>
        <taxon>Mycoplasmataceae</taxon>
        <taxon>Mycoplasma</taxon>
    </lineage>
</organism>
<evidence type="ECO:0000256" key="1">
    <source>
        <dbReference type="SAM" id="MobiDB-lite"/>
    </source>
</evidence>
<feature type="region of interest" description="Disordered" evidence="1">
    <location>
        <begin position="240"/>
        <end position="263"/>
    </location>
</feature>
<evidence type="ECO:0000313" key="5">
    <source>
        <dbReference type="Proteomes" id="UP000010103"/>
    </source>
</evidence>
<dbReference type="PANTHER" id="PTHR46333:SF2">
    <property type="entry name" value="CYTOKINESIS PROTEIN 3"/>
    <property type="match status" value="1"/>
</dbReference>
<evidence type="ECO:0000313" key="4">
    <source>
        <dbReference type="EMBL" id="CBW54081.1"/>
    </source>
</evidence>
<dbReference type="RefSeq" id="WP_013729483.1">
    <property type="nucleotide sequence ID" value="NC_015431.1"/>
</dbReference>
<keyword evidence="2" id="KW-0732">Signal</keyword>
<proteinExistence type="predicted"/>
<dbReference type="KEGG" id="mml:MLC_3530"/>
<dbReference type="SMART" id="SM00460">
    <property type="entry name" value="TGc"/>
    <property type="match status" value="1"/>
</dbReference>
<dbReference type="Proteomes" id="UP000010103">
    <property type="component" value="Chromosome"/>
</dbReference>
<feature type="domain" description="Transglutaminase-like" evidence="3">
    <location>
        <begin position="540"/>
        <end position="600"/>
    </location>
</feature>
<reference evidence="5" key="2">
    <citation type="journal article" date="2011" name="BMC Genomics">
        <title>Mycoplasma mycoides, from mycoides Small Colony to capri. A microevolutionary perspective.</title>
        <authorList>
            <person name="Thiaucourt F."/>
            <person name="Manso-Silvan L."/>
            <person name="Salah W."/>
            <person name="Barbe V."/>
            <person name="Berger A."/>
            <person name="Jacob D."/>
            <person name="Breton M."/>
            <person name="Dupuy V."/>
            <person name="Lomenech A.M."/>
            <person name="Blanchard A."/>
            <person name="Sirand-Pugnet P."/>
        </authorList>
    </citation>
    <scope>NUCLEOTIDE SEQUENCE [LARGE SCALE GENOMIC DNA]</scope>
    <source>
        <strain evidence="5">95010</strain>
    </source>
</reference>
<evidence type="ECO:0000259" key="3">
    <source>
        <dbReference type="SMART" id="SM00460"/>
    </source>
</evidence>
<dbReference type="GO" id="GO:0005737">
    <property type="term" value="C:cytoplasm"/>
    <property type="evidence" value="ECO:0007669"/>
    <property type="project" value="TreeGrafter"/>
</dbReference>
<accession>F4MPP9</accession>
<gene>
    <name evidence="4" type="ORF">MLC_3530</name>
</gene>
<name>F4MPP9_MYCML</name>
<dbReference type="InterPro" id="IPR052557">
    <property type="entry name" value="CAP/Cytokinesis_protein"/>
</dbReference>
<dbReference type="Pfam" id="PF01841">
    <property type="entry name" value="Transglut_core"/>
    <property type="match status" value="1"/>
</dbReference>
<evidence type="ECO:0000256" key="2">
    <source>
        <dbReference type="SAM" id="SignalP"/>
    </source>
</evidence>
<dbReference type="HOGENOM" id="CLU_013351_0_0_14"/>
<dbReference type="PANTHER" id="PTHR46333">
    <property type="entry name" value="CYTOKINESIS PROTEIN 3"/>
    <property type="match status" value="1"/>
</dbReference>
<protein>
    <recommendedName>
        <fullName evidence="3">Transglutaminase-like domain-containing protein</fullName>
    </recommendedName>
</protein>
<feature type="compositionally biased region" description="Low complexity" evidence="1">
    <location>
        <begin position="240"/>
        <end position="250"/>
    </location>
</feature>
<dbReference type="EMBL" id="FQ377874">
    <property type="protein sequence ID" value="CBW54081.1"/>
    <property type="molecule type" value="Genomic_DNA"/>
</dbReference>
<dbReference type="NCBIfam" id="NF045980">
    <property type="entry name" value="MAG6410_fam_LP"/>
    <property type="match status" value="1"/>
</dbReference>
<reference evidence="5" key="1">
    <citation type="journal article" date="2011" name="BMC Genomics">
        <title>Mycoplasma mycoides, from "mycoides Small Colony" to "capri". A microevolutionary perspective.</title>
        <authorList>
            <person name="Thiaucourt F."/>
            <person name="Manso-Silvan L."/>
            <person name="Salah W."/>
            <person name="Barbe V."/>
            <person name="Berger A."/>
            <person name="Jacob D."/>
            <person name="Breton M."/>
            <person name="Dupuy V."/>
            <person name="Lomenech A.M."/>
            <person name="Blanchard A."/>
            <person name="Sirand-Pugnet P."/>
        </authorList>
    </citation>
    <scope>NUCLEOTIDE SEQUENCE [LARGE SCALE GENOMIC DNA]</scope>
    <source>
        <strain evidence="5">95010</strain>
    </source>
</reference>
<dbReference type="SUPFAM" id="SSF54001">
    <property type="entry name" value="Cysteine proteinases"/>
    <property type="match status" value="1"/>
</dbReference>
<dbReference type="PROSITE" id="PS51257">
    <property type="entry name" value="PROKAR_LIPOPROTEIN"/>
    <property type="match status" value="1"/>
</dbReference>
<sequence>MKRTKLISILTCLTTLTSSIVVVSCSNDKTTTLHNRQINISKLDLNTNLYDIKDNTPKTIIKTFLDINNHKLSNLNENQLEVKMINDTNAIINIKNSNQFIGNTNIKFEAKENKTNPTVITNTINWTNLTPALININSLNLITNLTNLNNSNKTTILDQFLKVNQTVLKDLSINNFEIIKKEGSTLIIKVKDSKKYFGTIELKFEIKEPKNKSDIIPGLLIKPIANKKPNIKPEVESTINITNPTSSTKPQPRKKREVKEEQPVVKKEEVIKKSVPLTPLTEAKKVSSLISLTPATPVIASNVSEPIKYEPETFENITIDSSSSLDTINNKYIHQTLKAFNKIDLDENKAKEMMLNSNVAPNFYSHPRFQLDKDVIVLDKFRNNEVKLELIDKSTSKPISRNEIKWYQKTSYPKDEIITSNDDQKDATFTLTSDGTLKWKDTKDTYGNHPDEKSARIWASYKGYLFSAVVKVFSDYTSELANNEELAKKAAKDLVVEKKWNELPPLEGLIKAYEWITKEVKYDYNLTDGPMLKNQNAHSALVKKYTVCTGYAKGLKLILDELDIPCRFMEGESSRETRSTKHAWNLVQLDNEWYHIDATSDRTDTYTSFNFFLNTNDDFTISDKFNKKFDNQGKRYRNLKFKNFVTTEDDVLALIDNNWNIETQQISNLDLITNSKNFKVVNSAFNKRGLDVKEKGFKVTSIIGPNKAVSYNFETQTKTSLTNVNVKSVQQYNNKYAIKVELDREVKDLKVGNFNIKNALIKDAKQEGNSYILTLSHFNSYGDVNIQLESIKKKDYKFNLNGNTSVNINVPRQNKPNAEILILDNDSIKITNNLNNLEYNFNNTSWKDVPTNFIIPNAIIGTLYLRYKGSDDKLSSDSQKIDLIRSEIPTNNNIKSINKTLTGVNDKMQYKLKNNSSWTDITKNKISGLASGTYQIRIKPLRNALASEIIEVNID</sequence>
<dbReference type="AlphaFoldDB" id="F4MPP9"/>
<feature type="signal peptide" evidence="2">
    <location>
        <begin position="1"/>
        <end position="23"/>
    </location>
</feature>
<feature type="chain" id="PRO_5003311366" description="Transglutaminase-like domain-containing protein" evidence="2">
    <location>
        <begin position="24"/>
        <end position="955"/>
    </location>
</feature>
<dbReference type="Gene3D" id="3.10.620.30">
    <property type="match status" value="1"/>
</dbReference>
<dbReference type="InterPro" id="IPR038765">
    <property type="entry name" value="Papain-like_cys_pep_sf"/>
</dbReference>
<dbReference type="InterPro" id="IPR002931">
    <property type="entry name" value="Transglutaminase-like"/>
</dbReference>